<comment type="caution">
    <text evidence="8">The sequence shown here is derived from an EMBL/GenBank/DDBJ whole genome shotgun (WGS) entry which is preliminary data.</text>
</comment>
<dbReference type="Gene3D" id="3.30.920.30">
    <property type="entry name" value="Hypothetical protein"/>
    <property type="match status" value="1"/>
</dbReference>
<dbReference type="InterPro" id="IPR038570">
    <property type="entry name" value="HicA_sf"/>
</dbReference>
<organism evidence="8 9">
    <name type="scientific">Candidatus Roizmanbacteria bacterium RIFCSPLOWO2_01_FULL_37_12</name>
    <dbReference type="NCBI Taxonomy" id="1802056"/>
    <lineage>
        <taxon>Bacteria</taxon>
        <taxon>Candidatus Roizmaniibacteriota</taxon>
    </lineage>
</organism>
<dbReference type="SUPFAM" id="SSF54786">
    <property type="entry name" value="YcfA/nrd intein domain"/>
    <property type="match status" value="1"/>
</dbReference>
<dbReference type="PANTHER" id="PTHR34873:SF3">
    <property type="entry name" value="ADDICTION MODULE TOXIN, HICA FAMILY"/>
    <property type="match status" value="1"/>
</dbReference>
<dbReference type="PANTHER" id="PTHR34873">
    <property type="entry name" value="SSR1766 PROTEIN"/>
    <property type="match status" value="1"/>
</dbReference>
<name>A0A1F7IBS9_9BACT</name>
<evidence type="ECO:0000256" key="7">
    <source>
        <dbReference type="ARBA" id="ARBA00023016"/>
    </source>
</evidence>
<keyword evidence="7" id="KW-0346">Stress response</keyword>
<comment type="similarity">
    <text evidence="1">Belongs to the HicA mRNA interferase family.</text>
</comment>
<dbReference type="STRING" id="1802056.A2954_05685"/>
<evidence type="ECO:0000313" key="8">
    <source>
        <dbReference type="EMBL" id="OGK40800.1"/>
    </source>
</evidence>
<dbReference type="EMBL" id="MGAG01000018">
    <property type="protein sequence ID" value="OGK40800.1"/>
    <property type="molecule type" value="Genomic_DNA"/>
</dbReference>
<evidence type="ECO:0000256" key="6">
    <source>
        <dbReference type="ARBA" id="ARBA00022884"/>
    </source>
</evidence>
<dbReference type="GO" id="GO:0003729">
    <property type="term" value="F:mRNA binding"/>
    <property type="evidence" value="ECO:0007669"/>
    <property type="project" value="InterPro"/>
</dbReference>
<accession>A0A1F7IBS9</accession>
<evidence type="ECO:0008006" key="10">
    <source>
        <dbReference type="Google" id="ProtNLM"/>
    </source>
</evidence>
<protein>
    <recommendedName>
        <fullName evidence="10">Addiction module toxin, HicA family</fullName>
    </recommendedName>
</protein>
<dbReference type="InterPro" id="IPR012933">
    <property type="entry name" value="HicA_mRNA_interferase"/>
</dbReference>
<dbReference type="Pfam" id="PF07927">
    <property type="entry name" value="HicA_toxin"/>
    <property type="match status" value="1"/>
</dbReference>
<evidence type="ECO:0000256" key="2">
    <source>
        <dbReference type="ARBA" id="ARBA00022649"/>
    </source>
</evidence>
<keyword evidence="3" id="KW-0540">Nuclease</keyword>
<keyword evidence="2" id="KW-1277">Toxin-antitoxin system</keyword>
<proteinExistence type="inferred from homology"/>
<evidence type="ECO:0000256" key="4">
    <source>
        <dbReference type="ARBA" id="ARBA00022759"/>
    </source>
</evidence>
<evidence type="ECO:0000313" key="9">
    <source>
        <dbReference type="Proteomes" id="UP000177698"/>
    </source>
</evidence>
<dbReference type="Proteomes" id="UP000177698">
    <property type="component" value="Unassembled WGS sequence"/>
</dbReference>
<keyword evidence="6" id="KW-0694">RNA-binding</keyword>
<dbReference type="GO" id="GO:0016787">
    <property type="term" value="F:hydrolase activity"/>
    <property type="evidence" value="ECO:0007669"/>
    <property type="project" value="UniProtKB-KW"/>
</dbReference>
<evidence type="ECO:0000256" key="3">
    <source>
        <dbReference type="ARBA" id="ARBA00022722"/>
    </source>
</evidence>
<reference evidence="8 9" key="1">
    <citation type="journal article" date="2016" name="Nat. Commun.">
        <title>Thousands of microbial genomes shed light on interconnected biogeochemical processes in an aquifer system.</title>
        <authorList>
            <person name="Anantharaman K."/>
            <person name="Brown C.T."/>
            <person name="Hug L.A."/>
            <person name="Sharon I."/>
            <person name="Castelle C.J."/>
            <person name="Probst A.J."/>
            <person name="Thomas B.C."/>
            <person name="Singh A."/>
            <person name="Wilkins M.J."/>
            <person name="Karaoz U."/>
            <person name="Brodie E.L."/>
            <person name="Williams K.H."/>
            <person name="Hubbard S.S."/>
            <person name="Banfield J.F."/>
        </authorList>
    </citation>
    <scope>NUCLEOTIDE SEQUENCE [LARGE SCALE GENOMIC DNA]</scope>
</reference>
<keyword evidence="5" id="KW-0378">Hydrolase</keyword>
<sequence length="78" mass="8880">MPRIPPIKADKLIKIFLRNGFILKRIKGSHHILVNNEGEKRVIIPYHQGKTLGKGLTVSIIKDAGLTPEEFLKLLRKK</sequence>
<evidence type="ECO:0000256" key="5">
    <source>
        <dbReference type="ARBA" id="ARBA00022801"/>
    </source>
</evidence>
<keyword evidence="4" id="KW-0255">Endonuclease</keyword>
<gene>
    <name evidence="8" type="ORF">A2954_05685</name>
</gene>
<evidence type="ECO:0000256" key="1">
    <source>
        <dbReference type="ARBA" id="ARBA00006620"/>
    </source>
</evidence>
<dbReference type="AlphaFoldDB" id="A0A1F7IBS9"/>
<dbReference type="GO" id="GO:0004519">
    <property type="term" value="F:endonuclease activity"/>
    <property type="evidence" value="ECO:0007669"/>
    <property type="project" value="UniProtKB-KW"/>
</dbReference>